<dbReference type="FunFam" id="3.40.50.2000:FF:000071">
    <property type="entry name" value="Glycosyltransferase"/>
    <property type="match status" value="1"/>
</dbReference>
<accession>A0A5J5AGB7</accession>
<dbReference type="PANTHER" id="PTHR48047">
    <property type="entry name" value="GLYCOSYLTRANSFERASE"/>
    <property type="match status" value="1"/>
</dbReference>
<comment type="similarity">
    <text evidence="1 4">Belongs to the UDP-glycosyltransferase family.</text>
</comment>
<evidence type="ECO:0000259" key="6">
    <source>
        <dbReference type="Pfam" id="PF26168"/>
    </source>
</evidence>
<dbReference type="SUPFAM" id="SSF53756">
    <property type="entry name" value="UDP-Glycosyltransferase/glycogen phosphorylase"/>
    <property type="match status" value="1"/>
</dbReference>
<dbReference type="EC" id="2.4.1.-" evidence="5"/>
<evidence type="ECO:0000313" key="7">
    <source>
        <dbReference type="EMBL" id="KAA8528507.1"/>
    </source>
</evidence>
<evidence type="ECO:0000256" key="4">
    <source>
        <dbReference type="RuleBase" id="RU003718"/>
    </source>
</evidence>
<dbReference type="CDD" id="cd03784">
    <property type="entry name" value="GT1_Gtf-like"/>
    <property type="match status" value="1"/>
</dbReference>
<dbReference type="GO" id="GO:0035251">
    <property type="term" value="F:UDP-glucosyltransferase activity"/>
    <property type="evidence" value="ECO:0007669"/>
    <property type="project" value="TreeGrafter"/>
</dbReference>
<gene>
    <name evidence="7" type="ORF">F0562_035862</name>
</gene>
<dbReference type="InterPro" id="IPR035595">
    <property type="entry name" value="UDP_glycos_trans_CS"/>
</dbReference>
<organism evidence="7 8">
    <name type="scientific">Nyssa sinensis</name>
    <dbReference type="NCBI Taxonomy" id="561372"/>
    <lineage>
        <taxon>Eukaryota</taxon>
        <taxon>Viridiplantae</taxon>
        <taxon>Streptophyta</taxon>
        <taxon>Embryophyta</taxon>
        <taxon>Tracheophyta</taxon>
        <taxon>Spermatophyta</taxon>
        <taxon>Magnoliopsida</taxon>
        <taxon>eudicotyledons</taxon>
        <taxon>Gunneridae</taxon>
        <taxon>Pentapetalae</taxon>
        <taxon>asterids</taxon>
        <taxon>Cornales</taxon>
        <taxon>Nyssaceae</taxon>
        <taxon>Nyssa</taxon>
    </lineage>
</organism>
<keyword evidence="3 4" id="KW-0808">Transferase</keyword>
<dbReference type="Pfam" id="PF26168">
    <property type="entry name" value="Glyco_transf_N"/>
    <property type="match status" value="1"/>
</dbReference>
<evidence type="ECO:0000256" key="2">
    <source>
        <dbReference type="ARBA" id="ARBA00022676"/>
    </source>
</evidence>
<dbReference type="Pfam" id="PF00201">
    <property type="entry name" value="UDPGT"/>
    <property type="match status" value="1"/>
</dbReference>
<dbReference type="Proteomes" id="UP000325577">
    <property type="component" value="Linkage Group LG21"/>
</dbReference>
<dbReference type="OrthoDB" id="5835829at2759"/>
<sequence>MDHECDVFFLPYFTPSHMIPLVDMGRLFATRGVNVTIVTTPCNAALFQASVDRDIASGSPITVHTLKFPSVEAGVPEGIENFNAVTSLEMATKVSEGISMLQKPMEQLIRDYRPDCIVSDMLFPWTVDVAEELKVPRILFNPSNFLFHCVTHSIKIYSPHEKIQSDTESFVIPGLPDKIEITRAQLPDHVKTKTRYGEIMDMIRESERRSIGTIINSFYEIEPSYVDHFRTVLGRKGWHVGPLSHFSNRGKIDIANDSIIEQHSCLSWLDTQKPNSILYICFGSMIRFPDSQLTQIALALEASGKPFVWVVRKRGKTEENEEEGWLPKGFEGRMAERNQGVIIRGWAPQLLILEHSAIGGFMTHCGWNSILEGVTAGVPLIAWPLFAEQFYNEKLVTQVLKIGVGAGADVWNTSFEITSPVVGKDKIEKAVTYLMGCSKESEQIRRRAKELGVMAKRAVEEGGSSYHDLTALIEEIKDCHIGNIKGTITKICTFTTDKEAQVLSCPKQFLGVN</sequence>
<dbReference type="FunFam" id="3.40.50.2000:FF:000047">
    <property type="entry name" value="Glycosyltransferase"/>
    <property type="match status" value="1"/>
</dbReference>
<reference evidence="7 8" key="1">
    <citation type="submission" date="2019-09" db="EMBL/GenBank/DDBJ databases">
        <title>A chromosome-level genome assembly of the Chinese tupelo Nyssa sinensis.</title>
        <authorList>
            <person name="Yang X."/>
            <person name="Kang M."/>
            <person name="Yang Y."/>
            <person name="Xiong H."/>
            <person name="Wang M."/>
            <person name="Zhang Z."/>
            <person name="Wang Z."/>
            <person name="Wu H."/>
            <person name="Ma T."/>
            <person name="Liu J."/>
            <person name="Xi Z."/>
        </authorList>
    </citation>
    <scope>NUCLEOTIDE SEQUENCE [LARGE SCALE GENOMIC DNA]</scope>
    <source>
        <strain evidence="7">J267</strain>
        <tissue evidence="7">Leaf</tissue>
    </source>
</reference>
<protein>
    <recommendedName>
        <fullName evidence="5">Glycosyltransferase</fullName>
        <ecNumber evidence="5">2.4.1.-</ecNumber>
    </recommendedName>
</protein>
<dbReference type="PROSITE" id="PS00375">
    <property type="entry name" value="UDPGT"/>
    <property type="match status" value="1"/>
</dbReference>
<name>A0A5J5AGB7_9ASTE</name>
<keyword evidence="8" id="KW-1185">Reference proteome</keyword>
<evidence type="ECO:0000313" key="8">
    <source>
        <dbReference type="Proteomes" id="UP000325577"/>
    </source>
</evidence>
<dbReference type="EMBL" id="CM018045">
    <property type="protein sequence ID" value="KAA8528507.1"/>
    <property type="molecule type" value="Genomic_DNA"/>
</dbReference>
<dbReference type="InterPro" id="IPR002213">
    <property type="entry name" value="UDP_glucos_trans"/>
</dbReference>
<evidence type="ECO:0000256" key="3">
    <source>
        <dbReference type="ARBA" id="ARBA00022679"/>
    </source>
</evidence>
<dbReference type="PANTHER" id="PTHR48047:SF150">
    <property type="entry name" value="SOLANIDINE UDP-GLUCOSE GLUCOSYLTRANSFERASE 1"/>
    <property type="match status" value="1"/>
</dbReference>
<dbReference type="AlphaFoldDB" id="A0A5J5AGB7"/>
<keyword evidence="2 4" id="KW-0328">Glycosyltransferase</keyword>
<proteinExistence type="inferred from homology"/>
<dbReference type="Gene3D" id="3.40.50.2000">
    <property type="entry name" value="Glycogen Phosphorylase B"/>
    <property type="match status" value="2"/>
</dbReference>
<feature type="domain" description="Glycosyltransferase N-terminal" evidence="6">
    <location>
        <begin position="7"/>
        <end position="244"/>
    </location>
</feature>
<evidence type="ECO:0000256" key="1">
    <source>
        <dbReference type="ARBA" id="ARBA00009995"/>
    </source>
</evidence>
<evidence type="ECO:0000256" key="5">
    <source>
        <dbReference type="RuleBase" id="RU362057"/>
    </source>
</evidence>
<dbReference type="InterPro" id="IPR058980">
    <property type="entry name" value="Glyco_transf_N"/>
</dbReference>